<dbReference type="PROSITE" id="PS00316">
    <property type="entry name" value="THAUMATIN_1"/>
    <property type="match status" value="1"/>
</dbReference>
<keyword evidence="3" id="KW-0195">Cyclin</keyword>
<dbReference type="SMART" id="SM00205">
    <property type="entry name" value="THN"/>
    <property type="match status" value="1"/>
</dbReference>
<dbReference type="PRINTS" id="PR00347">
    <property type="entry name" value="THAUMATIN"/>
</dbReference>
<reference evidence="5" key="2">
    <citation type="submission" date="2021-12" db="EMBL/GenBank/DDBJ databases">
        <title>Resequencing data analysis of finger millet.</title>
        <authorList>
            <person name="Hatakeyama M."/>
            <person name="Aluri S."/>
            <person name="Balachadran M.T."/>
            <person name="Sivarajan S.R."/>
            <person name="Poveda L."/>
            <person name="Shimizu-Inatsugi R."/>
            <person name="Schlapbach R."/>
            <person name="Sreeman S.M."/>
            <person name="Shimizu K.K."/>
        </authorList>
    </citation>
    <scope>NUCLEOTIDE SEQUENCE</scope>
</reference>
<dbReference type="FunFam" id="2.60.110.10:FF:000002">
    <property type="entry name" value="Thaumatin-like protein 1a"/>
    <property type="match status" value="1"/>
</dbReference>
<protein>
    <recommendedName>
        <fullName evidence="4">Cyclin-like domain-containing protein</fullName>
    </recommendedName>
</protein>
<dbReference type="CDD" id="cd09218">
    <property type="entry name" value="TLP-PA"/>
    <property type="match status" value="1"/>
</dbReference>
<evidence type="ECO:0000256" key="2">
    <source>
        <dbReference type="ARBA" id="ARBA00023157"/>
    </source>
</evidence>
<keyword evidence="2" id="KW-1015">Disulfide bond</keyword>
<comment type="similarity">
    <text evidence="3">Belongs to the cyclin family.</text>
</comment>
<gene>
    <name evidence="5" type="primary">gb13774</name>
    <name evidence="5" type="ORF">PR202_gb13774</name>
</gene>
<dbReference type="InterPro" id="IPR006671">
    <property type="entry name" value="Cyclin_N"/>
</dbReference>
<sequence length="604" mass="65658">MEDDDGTTTSSLVVDLYCHEAPLLMVSTPPSTEHGDYADHQQQVQDLLLDNDDDESLISEYMARQRCYAPSRSYLDHLRLSASSSSSSSLPDDGISLSYARSRGVHYIIYAFGRLGLAASTPFNAVNFLDRFLAINCHIQKWETWMIELVSLACLSIACKLDEVNIPSLHQLQMEEVMSHSFRPATIRDMELTLLKALQWRIACVTPFSFLQLLLPLITCTAAASRCARLLICSLSETSLLRFDPSVIASSAIRCVMPQNHHQAAHVSSHINGFFFRPECPLEKDSDECLNTMKTLYASLDWSNHQMYSSDLQRSPVSVFPCFGITESTVVVNRWSSAQTLPSSSIMAFQEKKLIFLCCIAMSLFISAQSGTSNSGGIQLILVNNCDESVWPGLLGTAGHATPQSGGFHLGPGDESAFTVAHGWSGRVWARRGCSFDDRGHGSCATGDCGGVLRCSGRAGAAPATVVEMTLGTTTSPLHFYDVSLVDGFNAPVSMAPVGGGAGCGVAGCQADLNVCCPAALEVRDREGRVAGCRSACRAMGGDRYCCTGEYGSPDRCRPTIFSHLFKAICPKAYSYAYDDATSLNRCKANRYLITFCPPPTSRK</sequence>
<dbReference type="InterPro" id="IPR037176">
    <property type="entry name" value="Osmotin/thaumatin-like_sf"/>
</dbReference>
<dbReference type="Pfam" id="PF00314">
    <property type="entry name" value="Thaumatin"/>
    <property type="match status" value="1"/>
</dbReference>
<dbReference type="Proteomes" id="UP001054889">
    <property type="component" value="Unassembled WGS sequence"/>
</dbReference>
<dbReference type="InterPro" id="IPR001938">
    <property type="entry name" value="Thaumatin"/>
</dbReference>
<dbReference type="InterPro" id="IPR017949">
    <property type="entry name" value="Thaumatin_CS"/>
</dbReference>
<evidence type="ECO:0000313" key="5">
    <source>
        <dbReference type="EMBL" id="GJN25888.1"/>
    </source>
</evidence>
<evidence type="ECO:0000256" key="1">
    <source>
        <dbReference type="ARBA" id="ARBA00010607"/>
    </source>
</evidence>
<feature type="domain" description="Cyclin-like" evidence="4">
    <location>
        <begin position="106"/>
        <end position="196"/>
    </location>
</feature>
<evidence type="ECO:0000256" key="3">
    <source>
        <dbReference type="RuleBase" id="RU000383"/>
    </source>
</evidence>
<dbReference type="InterPro" id="IPR013763">
    <property type="entry name" value="Cyclin-like_dom"/>
</dbReference>
<reference evidence="5" key="1">
    <citation type="journal article" date="2018" name="DNA Res.">
        <title>Multiple hybrid de novo genome assembly of finger millet, an orphan allotetraploid crop.</title>
        <authorList>
            <person name="Hatakeyama M."/>
            <person name="Aluri S."/>
            <person name="Balachadran M.T."/>
            <person name="Sivarajan S.R."/>
            <person name="Patrignani A."/>
            <person name="Gruter S."/>
            <person name="Poveda L."/>
            <person name="Shimizu-Inatsugi R."/>
            <person name="Baeten J."/>
            <person name="Francoijs K.J."/>
            <person name="Nataraja K.N."/>
            <person name="Reddy Y.A.N."/>
            <person name="Phadnis S."/>
            <person name="Ravikumar R.L."/>
            <person name="Schlapbach R."/>
            <person name="Sreeman S.M."/>
            <person name="Shimizu K.K."/>
        </authorList>
    </citation>
    <scope>NUCLEOTIDE SEQUENCE</scope>
</reference>
<dbReference type="EMBL" id="BQKI01000078">
    <property type="protein sequence ID" value="GJN25888.1"/>
    <property type="molecule type" value="Genomic_DNA"/>
</dbReference>
<dbReference type="SUPFAM" id="SSF47954">
    <property type="entry name" value="Cyclin-like"/>
    <property type="match status" value="2"/>
</dbReference>
<dbReference type="PANTHER" id="PTHR31048">
    <property type="entry name" value="OS03G0233200 PROTEIN"/>
    <property type="match status" value="1"/>
</dbReference>
<dbReference type="Pfam" id="PF00134">
    <property type="entry name" value="Cyclin_N"/>
    <property type="match status" value="1"/>
</dbReference>
<comment type="similarity">
    <text evidence="1">Belongs to the thaumatin family.</text>
</comment>
<dbReference type="SMART" id="SM00385">
    <property type="entry name" value="CYCLIN"/>
    <property type="match status" value="1"/>
</dbReference>
<organism evidence="5 6">
    <name type="scientific">Eleusine coracana subsp. coracana</name>
    <dbReference type="NCBI Taxonomy" id="191504"/>
    <lineage>
        <taxon>Eukaryota</taxon>
        <taxon>Viridiplantae</taxon>
        <taxon>Streptophyta</taxon>
        <taxon>Embryophyta</taxon>
        <taxon>Tracheophyta</taxon>
        <taxon>Spermatophyta</taxon>
        <taxon>Magnoliopsida</taxon>
        <taxon>Liliopsida</taxon>
        <taxon>Poales</taxon>
        <taxon>Poaceae</taxon>
        <taxon>PACMAD clade</taxon>
        <taxon>Chloridoideae</taxon>
        <taxon>Cynodonteae</taxon>
        <taxon>Eleusininae</taxon>
        <taxon>Eleusine</taxon>
    </lineage>
</organism>
<dbReference type="PROSITE" id="PS51367">
    <property type="entry name" value="THAUMATIN_2"/>
    <property type="match status" value="1"/>
</dbReference>
<dbReference type="Gene3D" id="2.60.110.10">
    <property type="entry name" value="Thaumatin"/>
    <property type="match status" value="1"/>
</dbReference>
<accession>A0AAV5ER66</accession>
<dbReference type="Gene3D" id="1.10.472.10">
    <property type="entry name" value="Cyclin-like"/>
    <property type="match status" value="1"/>
</dbReference>
<name>A0AAV5ER66_ELECO</name>
<dbReference type="AlphaFoldDB" id="A0AAV5ER66"/>
<proteinExistence type="inferred from homology"/>
<comment type="caution">
    <text evidence="5">The sequence shown here is derived from an EMBL/GenBank/DDBJ whole genome shotgun (WGS) entry which is preliminary data.</text>
</comment>
<dbReference type="CDD" id="cd20544">
    <property type="entry name" value="CYCLIN_AtCycD-like_rpt2"/>
    <property type="match status" value="1"/>
</dbReference>
<keyword evidence="6" id="KW-1185">Reference proteome</keyword>
<evidence type="ECO:0000313" key="6">
    <source>
        <dbReference type="Proteomes" id="UP001054889"/>
    </source>
</evidence>
<dbReference type="InterPro" id="IPR036915">
    <property type="entry name" value="Cyclin-like_sf"/>
</dbReference>
<evidence type="ECO:0000259" key="4">
    <source>
        <dbReference type="SMART" id="SM00385"/>
    </source>
</evidence>
<dbReference type="SUPFAM" id="SSF49870">
    <property type="entry name" value="Osmotin, thaumatin-like protein"/>
    <property type="match status" value="1"/>
</dbReference>